<dbReference type="Proteomes" id="UP000499080">
    <property type="component" value="Unassembled WGS sequence"/>
</dbReference>
<evidence type="ECO:0000313" key="1">
    <source>
        <dbReference type="EMBL" id="GBM40029.1"/>
    </source>
</evidence>
<proteinExistence type="predicted"/>
<comment type="caution">
    <text evidence="1">The sequence shown here is derived from an EMBL/GenBank/DDBJ whole genome shotgun (WGS) entry which is preliminary data.</text>
</comment>
<dbReference type="EMBL" id="BGPR01000914">
    <property type="protein sequence ID" value="GBM40029.1"/>
    <property type="molecule type" value="Genomic_DNA"/>
</dbReference>
<evidence type="ECO:0000313" key="2">
    <source>
        <dbReference type="Proteomes" id="UP000499080"/>
    </source>
</evidence>
<dbReference type="AlphaFoldDB" id="A0A4Y2FI26"/>
<sequence length="134" mass="15219">MAIKPAVHLYSISFARRLVFFPPIQVEKSGASFTSGSKVRYHRFSIPPTAALRSSYRFRVSFQLLKRDPNVSRPFDRAVTLTRGSKLESAHEVLNYEFVGIPALPCRFANFQRFLKLTIAVSFPCSKNSSLDEM</sequence>
<organism evidence="1 2">
    <name type="scientific">Araneus ventricosus</name>
    <name type="common">Orbweaver spider</name>
    <name type="synonym">Epeira ventricosa</name>
    <dbReference type="NCBI Taxonomy" id="182803"/>
    <lineage>
        <taxon>Eukaryota</taxon>
        <taxon>Metazoa</taxon>
        <taxon>Ecdysozoa</taxon>
        <taxon>Arthropoda</taxon>
        <taxon>Chelicerata</taxon>
        <taxon>Arachnida</taxon>
        <taxon>Araneae</taxon>
        <taxon>Araneomorphae</taxon>
        <taxon>Entelegynae</taxon>
        <taxon>Araneoidea</taxon>
        <taxon>Araneidae</taxon>
        <taxon>Araneus</taxon>
    </lineage>
</organism>
<keyword evidence="2" id="KW-1185">Reference proteome</keyword>
<gene>
    <name evidence="1" type="ORF">AVEN_250501_1</name>
</gene>
<protein>
    <submittedName>
        <fullName evidence="1">Uncharacterized protein</fullName>
    </submittedName>
</protein>
<accession>A0A4Y2FI26</accession>
<reference evidence="1 2" key="1">
    <citation type="journal article" date="2019" name="Sci. Rep.">
        <title>Orb-weaving spider Araneus ventricosus genome elucidates the spidroin gene catalogue.</title>
        <authorList>
            <person name="Kono N."/>
            <person name="Nakamura H."/>
            <person name="Ohtoshi R."/>
            <person name="Moran D.A.P."/>
            <person name="Shinohara A."/>
            <person name="Yoshida Y."/>
            <person name="Fujiwara M."/>
            <person name="Mori M."/>
            <person name="Tomita M."/>
            <person name="Arakawa K."/>
        </authorList>
    </citation>
    <scope>NUCLEOTIDE SEQUENCE [LARGE SCALE GENOMIC DNA]</scope>
</reference>
<name>A0A4Y2FI26_ARAVE</name>